<keyword evidence="2" id="KW-1185">Reference proteome</keyword>
<reference evidence="2" key="1">
    <citation type="journal article" date="2019" name="Int. J. Syst. Evol. Microbiol.">
        <title>The Global Catalogue of Microorganisms (GCM) 10K type strain sequencing project: providing services to taxonomists for standard genome sequencing and annotation.</title>
        <authorList>
            <consortium name="The Broad Institute Genomics Platform"/>
            <consortium name="The Broad Institute Genome Sequencing Center for Infectious Disease"/>
            <person name="Wu L."/>
            <person name="Ma J."/>
        </authorList>
    </citation>
    <scope>NUCLEOTIDE SEQUENCE [LARGE SCALE GENOMIC DNA]</scope>
    <source>
        <strain evidence="2">JCM 16908</strain>
    </source>
</reference>
<dbReference type="RefSeq" id="WP_344941933.1">
    <property type="nucleotide sequence ID" value="NZ_BAAAZR010000008.1"/>
</dbReference>
<name>A0ABP7ICS1_9ACTN</name>
<accession>A0ABP7ICS1</accession>
<sequence length="275" mass="30769">MAVFEGLRNVRVSLLFTYSGIRDARVEPIAKTTTTVDSILTAASLRRRTKVILYWRPIVPGWNDDPDTMAGVLQVGRYVDAVVFTGYYHKPENAGYLRDLGVPVPYEDDYQRRKVLPGDLDARVVRAWRDSGITTPLFRKTSCGVTYAHQVADYNGHLGVPEVCDICPAAQIARCASALRTPTEDEFRAALESFGYPVDAPFVVEDGHVLTHALGEQRRYALQHALGYQVWEVDHPHVHTAHGRALQGYVLSDEEQAQLDQARERLAAGARYDDD</sequence>
<gene>
    <name evidence="1" type="ORF">GCM10022226_39960</name>
</gene>
<dbReference type="EMBL" id="BAAAZR010000008">
    <property type="protein sequence ID" value="GAA3815163.1"/>
    <property type="molecule type" value="Genomic_DNA"/>
</dbReference>
<protein>
    <submittedName>
        <fullName evidence="1">Uncharacterized protein</fullName>
    </submittedName>
</protein>
<evidence type="ECO:0000313" key="2">
    <source>
        <dbReference type="Proteomes" id="UP001500888"/>
    </source>
</evidence>
<comment type="caution">
    <text evidence="1">The sequence shown here is derived from an EMBL/GenBank/DDBJ whole genome shotgun (WGS) entry which is preliminary data.</text>
</comment>
<proteinExistence type="predicted"/>
<organism evidence="1 2">
    <name type="scientific">Sphaerisporangium flaviroseum</name>
    <dbReference type="NCBI Taxonomy" id="509199"/>
    <lineage>
        <taxon>Bacteria</taxon>
        <taxon>Bacillati</taxon>
        <taxon>Actinomycetota</taxon>
        <taxon>Actinomycetes</taxon>
        <taxon>Streptosporangiales</taxon>
        <taxon>Streptosporangiaceae</taxon>
        <taxon>Sphaerisporangium</taxon>
    </lineage>
</organism>
<dbReference type="Proteomes" id="UP001500888">
    <property type="component" value="Unassembled WGS sequence"/>
</dbReference>
<evidence type="ECO:0000313" key="1">
    <source>
        <dbReference type="EMBL" id="GAA3815163.1"/>
    </source>
</evidence>